<feature type="domain" description="TOG" evidence="2">
    <location>
        <begin position="2"/>
        <end position="207"/>
    </location>
</feature>
<dbReference type="AlphaFoldDB" id="A0A9N8Z4W7"/>
<dbReference type="EMBL" id="CAJVPZ010000670">
    <property type="protein sequence ID" value="CAG8472881.1"/>
    <property type="molecule type" value="Genomic_DNA"/>
</dbReference>
<organism evidence="3 4">
    <name type="scientific">Racocetra fulgida</name>
    <dbReference type="NCBI Taxonomy" id="60492"/>
    <lineage>
        <taxon>Eukaryota</taxon>
        <taxon>Fungi</taxon>
        <taxon>Fungi incertae sedis</taxon>
        <taxon>Mucoromycota</taxon>
        <taxon>Glomeromycotina</taxon>
        <taxon>Glomeromycetes</taxon>
        <taxon>Diversisporales</taxon>
        <taxon>Gigasporaceae</taxon>
        <taxon>Racocetra</taxon>
    </lineage>
</organism>
<dbReference type="SUPFAM" id="SSF48371">
    <property type="entry name" value="ARM repeat"/>
    <property type="match status" value="1"/>
</dbReference>
<evidence type="ECO:0000313" key="3">
    <source>
        <dbReference type="EMBL" id="CAG8472881.1"/>
    </source>
</evidence>
<feature type="region of interest" description="Disordered" evidence="1">
    <location>
        <begin position="257"/>
        <end position="284"/>
    </location>
</feature>
<evidence type="ECO:0000256" key="1">
    <source>
        <dbReference type="SAM" id="MobiDB-lite"/>
    </source>
</evidence>
<keyword evidence="4" id="KW-1185">Reference proteome</keyword>
<sequence length="385" mass="43865">MGELSKPDISAQFTHKLLEEATDINLKIRRKALNKILKIVDDNKQIGSNLGDLPRILKLRLSDNNVNLQIISLDICGKIATAMGDPFKKYATTFIDSVIEILKNKKNSIVHKHAIDCLNCFASAIGISSVEKILITRHDLLQKDLQVWLSNRLKDADKKNKLFKLQEHKEDTRVTDHDFKLKEYRGRKGTVKQRNDAVCLSYNTKPLSKEKDIKELGQKSNFKDKKNRELSILPKPIGSLAMHPDKKKKSINIEYSIPNNKRPTTANSSGISPTNQGTSGRDSLSLVKNNIKSGKLRPNKLLRDLNNFLLTTPPSEWEHKVKERMPLGEVPFNIIQILLKKLIEELGENVYDHLDLIPDSQRSNVYLYMKTEVCKGKKNKQLITM</sequence>
<dbReference type="OrthoDB" id="2368728at2759"/>
<gene>
    <name evidence="3" type="ORF">RFULGI_LOCUS1199</name>
</gene>
<comment type="caution">
    <text evidence="3">The sequence shown here is derived from an EMBL/GenBank/DDBJ whole genome shotgun (WGS) entry which is preliminary data.</text>
</comment>
<dbReference type="Proteomes" id="UP000789396">
    <property type="component" value="Unassembled WGS sequence"/>
</dbReference>
<dbReference type="PANTHER" id="PTHR12609">
    <property type="entry name" value="MICROTUBULE ASSOCIATED PROTEIN XMAP215"/>
    <property type="match status" value="1"/>
</dbReference>
<dbReference type="InterPro" id="IPR045110">
    <property type="entry name" value="XMAP215"/>
</dbReference>
<proteinExistence type="predicted"/>
<name>A0A9N8Z4W7_9GLOM</name>
<accession>A0A9N8Z4W7</accession>
<dbReference type="SMART" id="SM01349">
    <property type="entry name" value="TOG"/>
    <property type="match status" value="1"/>
</dbReference>
<dbReference type="GO" id="GO:0007051">
    <property type="term" value="P:spindle organization"/>
    <property type="evidence" value="ECO:0007669"/>
    <property type="project" value="InterPro"/>
</dbReference>
<dbReference type="GO" id="GO:0051010">
    <property type="term" value="F:microtubule plus-end binding"/>
    <property type="evidence" value="ECO:0007669"/>
    <property type="project" value="InterPro"/>
</dbReference>
<dbReference type="InterPro" id="IPR034085">
    <property type="entry name" value="TOG"/>
</dbReference>
<reference evidence="3" key="1">
    <citation type="submission" date="2021-06" db="EMBL/GenBank/DDBJ databases">
        <authorList>
            <person name="Kallberg Y."/>
            <person name="Tangrot J."/>
            <person name="Rosling A."/>
        </authorList>
    </citation>
    <scope>NUCLEOTIDE SEQUENCE</scope>
    <source>
        <strain evidence="3">IN212</strain>
    </source>
</reference>
<dbReference type="GO" id="GO:0061863">
    <property type="term" value="F:microtubule plus end polymerase"/>
    <property type="evidence" value="ECO:0007669"/>
    <property type="project" value="InterPro"/>
</dbReference>
<dbReference type="Gene3D" id="1.25.10.10">
    <property type="entry name" value="Leucine-rich Repeat Variant"/>
    <property type="match status" value="1"/>
</dbReference>
<evidence type="ECO:0000259" key="2">
    <source>
        <dbReference type="SMART" id="SM01349"/>
    </source>
</evidence>
<dbReference type="InterPro" id="IPR011989">
    <property type="entry name" value="ARM-like"/>
</dbReference>
<evidence type="ECO:0000313" key="4">
    <source>
        <dbReference type="Proteomes" id="UP000789396"/>
    </source>
</evidence>
<dbReference type="GO" id="GO:0030951">
    <property type="term" value="P:establishment or maintenance of microtubule cytoskeleton polarity"/>
    <property type="evidence" value="ECO:0007669"/>
    <property type="project" value="InterPro"/>
</dbReference>
<dbReference type="InterPro" id="IPR016024">
    <property type="entry name" value="ARM-type_fold"/>
</dbReference>
<protein>
    <submittedName>
        <fullName evidence="3">6914_t:CDS:1</fullName>
    </submittedName>
</protein>
<dbReference type="GO" id="GO:0046785">
    <property type="term" value="P:microtubule polymerization"/>
    <property type="evidence" value="ECO:0007669"/>
    <property type="project" value="InterPro"/>
</dbReference>